<comment type="caution">
    <text evidence="2">The sequence shown here is derived from an EMBL/GenBank/DDBJ whole genome shotgun (WGS) entry which is preliminary data.</text>
</comment>
<dbReference type="EMBL" id="SRLO01000112">
    <property type="protein sequence ID" value="TNN74555.1"/>
    <property type="molecule type" value="Genomic_DNA"/>
</dbReference>
<sequence length="91" mass="9594">MQGKVDGWVLDGGGACRKRGGKVELTDRPYGDRLSPTGAVLLRSALTNAVGGDAGKGAPRPMIKYLVSHTRTRRRSPGVAPNNCLDSTETT</sequence>
<evidence type="ECO:0000313" key="3">
    <source>
        <dbReference type="Proteomes" id="UP000314294"/>
    </source>
</evidence>
<feature type="region of interest" description="Disordered" evidence="1">
    <location>
        <begin position="70"/>
        <end position="91"/>
    </location>
</feature>
<dbReference type="Proteomes" id="UP000314294">
    <property type="component" value="Unassembled WGS sequence"/>
</dbReference>
<accession>A0A4Z2IAX0</accession>
<organism evidence="2 3">
    <name type="scientific">Liparis tanakae</name>
    <name type="common">Tanaka's snailfish</name>
    <dbReference type="NCBI Taxonomy" id="230148"/>
    <lineage>
        <taxon>Eukaryota</taxon>
        <taxon>Metazoa</taxon>
        <taxon>Chordata</taxon>
        <taxon>Craniata</taxon>
        <taxon>Vertebrata</taxon>
        <taxon>Euteleostomi</taxon>
        <taxon>Actinopterygii</taxon>
        <taxon>Neopterygii</taxon>
        <taxon>Teleostei</taxon>
        <taxon>Neoteleostei</taxon>
        <taxon>Acanthomorphata</taxon>
        <taxon>Eupercaria</taxon>
        <taxon>Perciformes</taxon>
        <taxon>Cottioidei</taxon>
        <taxon>Cottales</taxon>
        <taxon>Liparidae</taxon>
        <taxon>Liparis</taxon>
    </lineage>
</organism>
<keyword evidence="3" id="KW-1185">Reference proteome</keyword>
<protein>
    <submittedName>
        <fullName evidence="2">Uncharacterized protein</fullName>
    </submittedName>
</protein>
<dbReference type="AlphaFoldDB" id="A0A4Z2IAX0"/>
<evidence type="ECO:0000256" key="1">
    <source>
        <dbReference type="SAM" id="MobiDB-lite"/>
    </source>
</evidence>
<gene>
    <name evidence="2" type="ORF">EYF80_015102</name>
</gene>
<proteinExistence type="predicted"/>
<reference evidence="2 3" key="1">
    <citation type="submission" date="2019-03" db="EMBL/GenBank/DDBJ databases">
        <title>First draft genome of Liparis tanakae, snailfish: a comprehensive survey of snailfish specific genes.</title>
        <authorList>
            <person name="Kim W."/>
            <person name="Song I."/>
            <person name="Jeong J.-H."/>
            <person name="Kim D."/>
            <person name="Kim S."/>
            <person name="Ryu S."/>
            <person name="Song J.Y."/>
            <person name="Lee S.K."/>
        </authorList>
    </citation>
    <scope>NUCLEOTIDE SEQUENCE [LARGE SCALE GENOMIC DNA]</scope>
    <source>
        <tissue evidence="2">Muscle</tissue>
    </source>
</reference>
<name>A0A4Z2IAX0_9TELE</name>
<evidence type="ECO:0000313" key="2">
    <source>
        <dbReference type="EMBL" id="TNN74555.1"/>
    </source>
</evidence>